<organism evidence="1">
    <name type="scientific">gut metagenome</name>
    <dbReference type="NCBI Taxonomy" id="749906"/>
    <lineage>
        <taxon>unclassified sequences</taxon>
        <taxon>metagenomes</taxon>
        <taxon>organismal metagenomes</taxon>
    </lineage>
</organism>
<comment type="caution">
    <text evidence="1">The sequence shown here is derived from an EMBL/GenBank/DDBJ whole genome shotgun (WGS) entry which is preliminary data.</text>
</comment>
<proteinExistence type="predicted"/>
<name>J9FHG6_9ZZZZ</name>
<feature type="non-terminal residue" evidence="1">
    <location>
        <position position="212"/>
    </location>
</feature>
<protein>
    <submittedName>
        <fullName evidence="1">Uncharacterized protein</fullName>
    </submittedName>
</protein>
<gene>
    <name evidence="1" type="ORF">EVA_17532</name>
</gene>
<dbReference type="Gene3D" id="2.60.40.10">
    <property type="entry name" value="Immunoglobulins"/>
    <property type="match status" value="1"/>
</dbReference>
<dbReference type="AlphaFoldDB" id="J9FHG6"/>
<accession>J9FHG6</accession>
<sequence>MKGVTFQLFSAAQMREGAQGELEPKPGEIAIQEVATGSDGMARLTRIKGPDKNQTACTYYVVEKSAPKGYEGIAAPICVVADSTGVYADAGAKDDGVTVTAGVGTLIDSMDHFASNDGVEVTLHDIIAQLRVADLVKSNERPFSYSIGEWGKPEPSMVAKDLYLRYGDDTEAHDYVQAGSPKPQNGVAFTADEGMIRANVRQDPEPCNENHG</sequence>
<dbReference type="EMBL" id="AMCI01006421">
    <property type="protein sequence ID" value="EJW94361.1"/>
    <property type="molecule type" value="Genomic_DNA"/>
</dbReference>
<reference evidence="1" key="1">
    <citation type="journal article" date="2012" name="PLoS ONE">
        <title>Gene sets for utilization of primary and secondary nutrition supplies in the distal gut of endangered iberian lynx.</title>
        <authorList>
            <person name="Alcaide M."/>
            <person name="Messina E."/>
            <person name="Richter M."/>
            <person name="Bargiela R."/>
            <person name="Peplies J."/>
            <person name="Huws S.A."/>
            <person name="Newbold C.J."/>
            <person name="Golyshin P.N."/>
            <person name="Simon M.A."/>
            <person name="Lopez G."/>
            <person name="Yakimov M.M."/>
            <person name="Ferrer M."/>
        </authorList>
    </citation>
    <scope>NUCLEOTIDE SEQUENCE</scope>
</reference>
<evidence type="ECO:0000313" key="1">
    <source>
        <dbReference type="EMBL" id="EJW94361.1"/>
    </source>
</evidence>
<dbReference type="InterPro" id="IPR013783">
    <property type="entry name" value="Ig-like_fold"/>
</dbReference>